<evidence type="ECO:0000256" key="2">
    <source>
        <dbReference type="ARBA" id="ARBA00008711"/>
    </source>
</evidence>
<keyword evidence="5 12" id="KW-0808">Transferase</keyword>
<dbReference type="InterPro" id="IPR036388">
    <property type="entry name" value="WH-like_DNA-bd_sf"/>
</dbReference>
<dbReference type="PROSITE" id="PS00374">
    <property type="entry name" value="MGMT"/>
    <property type="match status" value="1"/>
</dbReference>
<dbReference type="InterPro" id="IPR036631">
    <property type="entry name" value="MGMT_N_sf"/>
</dbReference>
<dbReference type="AlphaFoldDB" id="A0A229NZL4"/>
<evidence type="ECO:0000256" key="3">
    <source>
        <dbReference type="ARBA" id="ARBA00011918"/>
    </source>
</evidence>
<comment type="catalytic activity">
    <reaction evidence="1">
        <text>a 4-O-methyl-thymidine in DNA + L-cysteinyl-[protein] = a thymidine in DNA + S-methyl-L-cysteinyl-[protein]</text>
        <dbReference type="Rhea" id="RHEA:53428"/>
        <dbReference type="Rhea" id="RHEA-COMP:10131"/>
        <dbReference type="Rhea" id="RHEA-COMP:10132"/>
        <dbReference type="Rhea" id="RHEA-COMP:13555"/>
        <dbReference type="Rhea" id="RHEA-COMP:13556"/>
        <dbReference type="ChEBI" id="CHEBI:29950"/>
        <dbReference type="ChEBI" id="CHEBI:82612"/>
        <dbReference type="ChEBI" id="CHEBI:137386"/>
        <dbReference type="ChEBI" id="CHEBI:137387"/>
        <dbReference type="EC" id="2.1.1.63"/>
    </reaction>
</comment>
<dbReference type="Pfam" id="PF01035">
    <property type="entry name" value="DNA_binding_1"/>
    <property type="match status" value="1"/>
</dbReference>
<dbReference type="EC" id="2.1.1.63" evidence="3"/>
<evidence type="ECO:0000256" key="8">
    <source>
        <dbReference type="ARBA" id="ARBA00049348"/>
    </source>
</evidence>
<dbReference type="InterPro" id="IPR001497">
    <property type="entry name" value="MethylDNA_cys_MeTrfase_AS"/>
</dbReference>
<evidence type="ECO:0000313" key="12">
    <source>
        <dbReference type="EMBL" id="OXM15476.1"/>
    </source>
</evidence>
<keyword evidence="4 12" id="KW-0489">Methyltransferase</keyword>
<evidence type="ECO:0000256" key="4">
    <source>
        <dbReference type="ARBA" id="ARBA00022603"/>
    </source>
</evidence>
<evidence type="ECO:0000256" key="5">
    <source>
        <dbReference type="ARBA" id="ARBA00022679"/>
    </source>
</evidence>
<feature type="region of interest" description="Disordered" evidence="9">
    <location>
        <begin position="1"/>
        <end position="20"/>
    </location>
</feature>
<dbReference type="InterPro" id="IPR008332">
    <property type="entry name" value="MethylG_MeTrfase_N"/>
</dbReference>
<keyword evidence="7" id="KW-0234">DNA repair</keyword>
<dbReference type="RefSeq" id="WP_089522556.1">
    <property type="nucleotide sequence ID" value="NZ_NMUQ01000001.1"/>
</dbReference>
<keyword evidence="13" id="KW-1185">Reference proteome</keyword>
<evidence type="ECO:0000256" key="1">
    <source>
        <dbReference type="ARBA" id="ARBA00001286"/>
    </source>
</evidence>
<evidence type="ECO:0000313" key="13">
    <source>
        <dbReference type="Proteomes" id="UP000215145"/>
    </source>
</evidence>
<dbReference type="Gene3D" id="3.30.160.70">
    <property type="entry name" value="Methylated DNA-protein cysteine methyltransferase domain"/>
    <property type="match status" value="1"/>
</dbReference>
<name>A0A229NZL4_9BACL</name>
<dbReference type="SUPFAM" id="SSF53155">
    <property type="entry name" value="Methylated DNA-protein cysteine methyltransferase domain"/>
    <property type="match status" value="1"/>
</dbReference>
<dbReference type="EMBL" id="NMUQ01000001">
    <property type="protein sequence ID" value="OXM15476.1"/>
    <property type="molecule type" value="Genomic_DNA"/>
</dbReference>
<dbReference type="Proteomes" id="UP000215145">
    <property type="component" value="Unassembled WGS sequence"/>
</dbReference>
<dbReference type="CDD" id="cd06445">
    <property type="entry name" value="ATase"/>
    <property type="match status" value="1"/>
</dbReference>
<evidence type="ECO:0000256" key="9">
    <source>
        <dbReference type="SAM" id="MobiDB-lite"/>
    </source>
</evidence>
<dbReference type="PANTHER" id="PTHR10815">
    <property type="entry name" value="METHYLATED-DNA--PROTEIN-CYSTEINE METHYLTRANSFERASE"/>
    <property type="match status" value="1"/>
</dbReference>
<sequence>MSEIIENQPADTAVPQAQNTSKLAETQEKLYWSKLGNEDWQLYLAADAEGFAFCGSLNGPFQELTEWAAARRPGAALEHSGQQLQPYADELAQYFAGSRSTFDMPLSLRGTPFQMVVWRALQAIPYGETRSYADIADAIGRPSAARAVGAAIGANPVLMPIPCHRVIGASGALTGYRGGMEMKQRLLTLEQGELTQ</sequence>
<dbReference type="OrthoDB" id="9802228at2"/>
<dbReference type="GO" id="GO:0003908">
    <property type="term" value="F:methylated-DNA-[protein]-cysteine S-methyltransferase activity"/>
    <property type="evidence" value="ECO:0007669"/>
    <property type="project" value="UniProtKB-EC"/>
</dbReference>
<dbReference type="SUPFAM" id="SSF46767">
    <property type="entry name" value="Methylated DNA-protein cysteine methyltransferase, C-terminal domain"/>
    <property type="match status" value="1"/>
</dbReference>
<dbReference type="FunFam" id="1.10.10.10:FF:000214">
    <property type="entry name" value="Methylated-DNA--protein-cysteine methyltransferase"/>
    <property type="match status" value="1"/>
</dbReference>
<comment type="catalytic activity">
    <reaction evidence="8">
        <text>a 6-O-methyl-2'-deoxyguanosine in DNA + L-cysteinyl-[protein] = S-methyl-L-cysteinyl-[protein] + a 2'-deoxyguanosine in DNA</text>
        <dbReference type="Rhea" id="RHEA:24000"/>
        <dbReference type="Rhea" id="RHEA-COMP:10131"/>
        <dbReference type="Rhea" id="RHEA-COMP:10132"/>
        <dbReference type="Rhea" id="RHEA-COMP:11367"/>
        <dbReference type="Rhea" id="RHEA-COMP:11368"/>
        <dbReference type="ChEBI" id="CHEBI:29950"/>
        <dbReference type="ChEBI" id="CHEBI:82612"/>
        <dbReference type="ChEBI" id="CHEBI:85445"/>
        <dbReference type="ChEBI" id="CHEBI:85448"/>
        <dbReference type="EC" id="2.1.1.63"/>
    </reaction>
</comment>
<dbReference type="PANTHER" id="PTHR10815:SF12">
    <property type="entry name" value="METHYLATED-DNA--PROTEIN-CYSTEINE METHYLTRANSFERASE, INDUCIBLE"/>
    <property type="match status" value="1"/>
</dbReference>
<dbReference type="Gene3D" id="1.10.10.10">
    <property type="entry name" value="Winged helix-like DNA-binding domain superfamily/Winged helix DNA-binding domain"/>
    <property type="match status" value="1"/>
</dbReference>
<comment type="similarity">
    <text evidence="2">Belongs to the MGMT family.</text>
</comment>
<gene>
    <name evidence="12" type="ORF">CGZ75_01685</name>
</gene>
<dbReference type="GO" id="GO:0032259">
    <property type="term" value="P:methylation"/>
    <property type="evidence" value="ECO:0007669"/>
    <property type="project" value="UniProtKB-KW"/>
</dbReference>
<evidence type="ECO:0000256" key="6">
    <source>
        <dbReference type="ARBA" id="ARBA00022763"/>
    </source>
</evidence>
<dbReference type="InterPro" id="IPR014048">
    <property type="entry name" value="MethylDNA_cys_MeTrfase_DNA-bd"/>
</dbReference>
<dbReference type="NCBIfam" id="TIGR00589">
    <property type="entry name" value="ogt"/>
    <property type="match status" value="1"/>
</dbReference>
<evidence type="ECO:0000259" key="11">
    <source>
        <dbReference type="Pfam" id="PF02870"/>
    </source>
</evidence>
<dbReference type="GO" id="GO:0006281">
    <property type="term" value="P:DNA repair"/>
    <property type="evidence" value="ECO:0007669"/>
    <property type="project" value="UniProtKB-KW"/>
</dbReference>
<dbReference type="Pfam" id="PF02870">
    <property type="entry name" value="Methyltransf_1N"/>
    <property type="match status" value="1"/>
</dbReference>
<accession>A0A229NZL4</accession>
<organism evidence="12 13">
    <name type="scientific">Paenibacillus herberti</name>
    <dbReference type="NCBI Taxonomy" id="1619309"/>
    <lineage>
        <taxon>Bacteria</taxon>
        <taxon>Bacillati</taxon>
        <taxon>Bacillota</taxon>
        <taxon>Bacilli</taxon>
        <taxon>Bacillales</taxon>
        <taxon>Paenibacillaceae</taxon>
        <taxon>Paenibacillus</taxon>
    </lineage>
</organism>
<protein>
    <recommendedName>
        <fullName evidence="3">methylated-DNA--[protein]-cysteine S-methyltransferase</fullName>
        <ecNumber evidence="3">2.1.1.63</ecNumber>
    </recommendedName>
</protein>
<dbReference type="InterPro" id="IPR036217">
    <property type="entry name" value="MethylDNA_cys_MeTrfase_DNAb"/>
</dbReference>
<evidence type="ECO:0000259" key="10">
    <source>
        <dbReference type="Pfam" id="PF01035"/>
    </source>
</evidence>
<feature type="domain" description="Methylated-DNA-[protein]-cysteine S-methyltransferase DNA binding" evidence="10">
    <location>
        <begin position="112"/>
        <end position="191"/>
    </location>
</feature>
<keyword evidence="6" id="KW-0227">DNA damage</keyword>
<comment type="caution">
    <text evidence="12">The sequence shown here is derived from an EMBL/GenBank/DDBJ whole genome shotgun (WGS) entry which is preliminary data.</text>
</comment>
<feature type="domain" description="Methylguanine DNA methyltransferase ribonuclease-like" evidence="11">
    <location>
        <begin position="30"/>
        <end position="108"/>
    </location>
</feature>
<evidence type="ECO:0000256" key="7">
    <source>
        <dbReference type="ARBA" id="ARBA00023204"/>
    </source>
</evidence>
<reference evidence="12 13" key="1">
    <citation type="submission" date="2017-07" db="EMBL/GenBank/DDBJ databases">
        <title>Paenibacillus herberti R33 genome sequencing and assembly.</title>
        <authorList>
            <person name="Su W."/>
        </authorList>
    </citation>
    <scope>NUCLEOTIDE SEQUENCE [LARGE SCALE GENOMIC DNA]</scope>
    <source>
        <strain evidence="12 13">R33</strain>
    </source>
</reference>
<proteinExistence type="inferred from homology"/>